<evidence type="ECO:0000313" key="2">
    <source>
        <dbReference type="Proteomes" id="UP001443914"/>
    </source>
</evidence>
<keyword evidence="2" id="KW-1185">Reference proteome</keyword>
<organism evidence="1 2">
    <name type="scientific">Saponaria officinalis</name>
    <name type="common">Common soapwort</name>
    <name type="synonym">Lychnis saponaria</name>
    <dbReference type="NCBI Taxonomy" id="3572"/>
    <lineage>
        <taxon>Eukaryota</taxon>
        <taxon>Viridiplantae</taxon>
        <taxon>Streptophyta</taxon>
        <taxon>Embryophyta</taxon>
        <taxon>Tracheophyta</taxon>
        <taxon>Spermatophyta</taxon>
        <taxon>Magnoliopsida</taxon>
        <taxon>eudicotyledons</taxon>
        <taxon>Gunneridae</taxon>
        <taxon>Pentapetalae</taxon>
        <taxon>Caryophyllales</taxon>
        <taxon>Caryophyllaceae</taxon>
        <taxon>Caryophylleae</taxon>
        <taxon>Saponaria</taxon>
    </lineage>
</organism>
<reference evidence="1" key="1">
    <citation type="submission" date="2024-03" db="EMBL/GenBank/DDBJ databases">
        <title>WGS assembly of Saponaria officinalis var. Norfolk2.</title>
        <authorList>
            <person name="Jenkins J."/>
            <person name="Shu S."/>
            <person name="Grimwood J."/>
            <person name="Barry K."/>
            <person name="Goodstein D."/>
            <person name="Schmutz J."/>
            <person name="Leebens-Mack J."/>
            <person name="Osbourn A."/>
        </authorList>
    </citation>
    <scope>NUCLEOTIDE SEQUENCE [LARGE SCALE GENOMIC DNA]</scope>
    <source>
        <strain evidence="1">JIC</strain>
    </source>
</reference>
<name>A0AAW1JQ96_SAPOF</name>
<accession>A0AAW1JQ96</accession>
<evidence type="ECO:0008006" key="3">
    <source>
        <dbReference type="Google" id="ProtNLM"/>
    </source>
</evidence>
<sequence>MTHSRGFPRPPPLSPLRRLLQRRRRWRGRRGAVERKVRRLQRLIPGGQRVHYSSDKLYVLTVEYILKLRLQVNLLHTLSKIYSSHM</sequence>
<proteinExistence type="predicted"/>
<dbReference type="EMBL" id="JBDFQZ010000007">
    <property type="protein sequence ID" value="KAK9707349.1"/>
    <property type="molecule type" value="Genomic_DNA"/>
</dbReference>
<dbReference type="AlphaFoldDB" id="A0AAW1JQ96"/>
<evidence type="ECO:0000313" key="1">
    <source>
        <dbReference type="EMBL" id="KAK9707349.1"/>
    </source>
</evidence>
<comment type="caution">
    <text evidence="1">The sequence shown here is derived from an EMBL/GenBank/DDBJ whole genome shotgun (WGS) entry which is preliminary data.</text>
</comment>
<gene>
    <name evidence="1" type="ORF">RND81_07G191400</name>
</gene>
<dbReference type="Proteomes" id="UP001443914">
    <property type="component" value="Unassembled WGS sequence"/>
</dbReference>
<protein>
    <recommendedName>
        <fullName evidence="3">BHLH domain-containing protein</fullName>
    </recommendedName>
</protein>